<evidence type="ECO:0000313" key="2">
    <source>
        <dbReference type="EMBL" id="PHJ25806.1"/>
    </source>
</evidence>
<organism evidence="2 3">
    <name type="scientific">Cystoisospora suis</name>
    <dbReference type="NCBI Taxonomy" id="483139"/>
    <lineage>
        <taxon>Eukaryota</taxon>
        <taxon>Sar</taxon>
        <taxon>Alveolata</taxon>
        <taxon>Apicomplexa</taxon>
        <taxon>Conoidasida</taxon>
        <taxon>Coccidia</taxon>
        <taxon>Eucoccidiorida</taxon>
        <taxon>Eimeriorina</taxon>
        <taxon>Sarcocystidae</taxon>
        <taxon>Cystoisospora</taxon>
    </lineage>
</organism>
<dbReference type="Proteomes" id="UP000221165">
    <property type="component" value="Unassembled WGS sequence"/>
</dbReference>
<gene>
    <name evidence="2" type="ORF">CSUI_000337</name>
</gene>
<dbReference type="EMBL" id="MIGC01000151">
    <property type="protein sequence ID" value="PHJ25806.1"/>
    <property type="molecule type" value="Genomic_DNA"/>
</dbReference>
<feature type="transmembrane region" description="Helical" evidence="1">
    <location>
        <begin position="12"/>
        <end position="42"/>
    </location>
</feature>
<reference evidence="2 3" key="1">
    <citation type="journal article" date="2017" name="Int. J. Parasitol.">
        <title>The genome of the protozoan parasite Cystoisospora suis and a reverse vaccinology approach to identify vaccine candidates.</title>
        <authorList>
            <person name="Palmieri N."/>
            <person name="Shrestha A."/>
            <person name="Ruttkowski B."/>
            <person name="Beck T."/>
            <person name="Vogl C."/>
            <person name="Tomley F."/>
            <person name="Blake D.P."/>
            <person name="Joachim A."/>
        </authorList>
    </citation>
    <scope>NUCLEOTIDE SEQUENCE [LARGE SCALE GENOMIC DNA]</scope>
    <source>
        <strain evidence="2 3">Wien I</strain>
    </source>
</reference>
<evidence type="ECO:0000256" key="1">
    <source>
        <dbReference type="SAM" id="Phobius"/>
    </source>
</evidence>
<dbReference type="AlphaFoldDB" id="A0A2C6LHL1"/>
<evidence type="ECO:0008006" key="4">
    <source>
        <dbReference type="Google" id="ProtNLM"/>
    </source>
</evidence>
<dbReference type="PROSITE" id="PS51257">
    <property type="entry name" value="PROKAR_LIPOPROTEIN"/>
    <property type="match status" value="1"/>
</dbReference>
<protein>
    <recommendedName>
        <fullName evidence="4">Transmembrane protein</fullName>
    </recommendedName>
</protein>
<evidence type="ECO:0000313" key="3">
    <source>
        <dbReference type="Proteomes" id="UP000221165"/>
    </source>
</evidence>
<keyword evidence="1" id="KW-1133">Transmembrane helix</keyword>
<keyword evidence="3" id="KW-1185">Reference proteome</keyword>
<dbReference type="GeneID" id="94423782"/>
<keyword evidence="1" id="KW-0812">Transmembrane</keyword>
<comment type="caution">
    <text evidence="2">The sequence shown here is derived from an EMBL/GenBank/DDBJ whole genome shotgun (WGS) entry which is preliminary data.</text>
</comment>
<keyword evidence="1" id="KW-0472">Membrane</keyword>
<name>A0A2C6LHL1_9APIC</name>
<proteinExistence type="predicted"/>
<feature type="transmembrane region" description="Helical" evidence="1">
    <location>
        <begin position="62"/>
        <end position="86"/>
    </location>
</feature>
<dbReference type="RefSeq" id="XP_067927452.1">
    <property type="nucleotide sequence ID" value="XM_068060571.1"/>
</dbReference>
<sequence length="153" mass="17735">MNEEDREERRNPSLISLCFVSLTIFLSLSLLGCVCRCLIMPGSPRSLPHLSRSFSSFFFLSYRLPLSFFLLRIFFSVRGVSLGDLLDRRKEREERKIEMSRRASKCASIDLKPIRDTQQLDTFVVSILSMRSLRVSPLQFLSFFFPSLGRVRA</sequence>
<accession>A0A2C6LHL1</accession>
<dbReference type="VEuPathDB" id="ToxoDB:CSUI_000337"/>